<dbReference type="InterPro" id="IPR013783">
    <property type="entry name" value="Ig-like_fold"/>
</dbReference>
<keyword evidence="5" id="KW-1185">Reference proteome</keyword>
<dbReference type="InterPro" id="IPR036852">
    <property type="entry name" value="Peptidase_S8/S53_dom_sf"/>
</dbReference>
<gene>
    <name evidence="4" type="ORF">EZE20_16410</name>
</gene>
<dbReference type="GO" id="GO:0006508">
    <property type="term" value="P:proteolysis"/>
    <property type="evidence" value="ECO:0007669"/>
    <property type="project" value="InterPro"/>
</dbReference>
<name>A0A4R4K729_9BACT</name>
<dbReference type="Gene3D" id="2.60.40.10">
    <property type="entry name" value="Immunoglobulins"/>
    <property type="match status" value="2"/>
</dbReference>
<evidence type="ECO:0000313" key="5">
    <source>
        <dbReference type="Proteomes" id="UP000295706"/>
    </source>
</evidence>
<protein>
    <recommendedName>
        <fullName evidence="3">Peptidase S8/S53 domain-containing protein</fullName>
    </recommendedName>
</protein>
<dbReference type="RefSeq" id="WP_132119639.1">
    <property type="nucleotide sequence ID" value="NZ_SMJU01000010.1"/>
</dbReference>
<organism evidence="4 5">
    <name type="scientific">Arundinibacter roseus</name>
    <dbReference type="NCBI Taxonomy" id="2070510"/>
    <lineage>
        <taxon>Bacteria</taxon>
        <taxon>Pseudomonadati</taxon>
        <taxon>Bacteroidota</taxon>
        <taxon>Cytophagia</taxon>
        <taxon>Cytophagales</taxon>
        <taxon>Spirosomataceae</taxon>
        <taxon>Arundinibacter</taxon>
    </lineage>
</organism>
<dbReference type="InterPro" id="IPR051048">
    <property type="entry name" value="Peptidase_S8/S53_subtilisin"/>
</dbReference>
<dbReference type="EMBL" id="SMJU01000010">
    <property type="protein sequence ID" value="TDB63354.1"/>
    <property type="molecule type" value="Genomic_DNA"/>
</dbReference>
<dbReference type="Pfam" id="PF00082">
    <property type="entry name" value="Peptidase_S8"/>
    <property type="match status" value="1"/>
</dbReference>
<evidence type="ECO:0000256" key="1">
    <source>
        <dbReference type="ARBA" id="ARBA00011073"/>
    </source>
</evidence>
<dbReference type="Gene3D" id="3.40.50.200">
    <property type="entry name" value="Peptidase S8/S53 domain"/>
    <property type="match status" value="1"/>
</dbReference>
<dbReference type="PANTHER" id="PTHR43399">
    <property type="entry name" value="SUBTILISIN-RELATED"/>
    <property type="match status" value="1"/>
</dbReference>
<dbReference type="InterPro" id="IPR008979">
    <property type="entry name" value="Galactose-bd-like_sf"/>
</dbReference>
<keyword evidence="2" id="KW-0732">Signal</keyword>
<dbReference type="AlphaFoldDB" id="A0A4R4K729"/>
<proteinExistence type="inferred from homology"/>
<evidence type="ECO:0000256" key="2">
    <source>
        <dbReference type="SAM" id="SignalP"/>
    </source>
</evidence>
<evidence type="ECO:0000259" key="3">
    <source>
        <dbReference type="Pfam" id="PF00082"/>
    </source>
</evidence>
<dbReference type="PANTHER" id="PTHR43399:SF4">
    <property type="entry name" value="CELL WALL-ASSOCIATED PROTEASE"/>
    <property type="match status" value="1"/>
</dbReference>
<feature type="domain" description="Peptidase S8/S53" evidence="3">
    <location>
        <begin position="158"/>
        <end position="435"/>
    </location>
</feature>
<reference evidence="4 5" key="1">
    <citation type="submission" date="2019-02" db="EMBL/GenBank/DDBJ databases">
        <title>Arundinibacter roseus gen. nov., sp. nov., a new member of the family Cytophagaceae.</title>
        <authorList>
            <person name="Szuroczki S."/>
            <person name="Khayer B."/>
            <person name="Sproer C."/>
            <person name="Toumi M."/>
            <person name="Szabo A."/>
            <person name="Felfoldi T."/>
            <person name="Schumann P."/>
            <person name="Toth E."/>
        </authorList>
    </citation>
    <scope>NUCLEOTIDE SEQUENCE [LARGE SCALE GENOMIC DNA]</scope>
    <source>
        <strain evidence="4 5">DMA-k-7a</strain>
    </source>
</reference>
<dbReference type="GO" id="GO:0004252">
    <property type="term" value="F:serine-type endopeptidase activity"/>
    <property type="evidence" value="ECO:0007669"/>
    <property type="project" value="InterPro"/>
</dbReference>
<dbReference type="Gene3D" id="2.60.120.380">
    <property type="match status" value="1"/>
</dbReference>
<feature type="chain" id="PRO_5020491822" description="Peptidase S8/S53 domain-containing protein" evidence="2">
    <location>
        <begin position="36"/>
        <end position="1004"/>
    </location>
</feature>
<accession>A0A4R4K729</accession>
<dbReference type="OrthoDB" id="9792152at2"/>
<dbReference type="SUPFAM" id="SSF49785">
    <property type="entry name" value="Galactose-binding domain-like"/>
    <property type="match status" value="1"/>
</dbReference>
<feature type="signal peptide" evidence="2">
    <location>
        <begin position="1"/>
        <end position="35"/>
    </location>
</feature>
<comment type="similarity">
    <text evidence="1">Belongs to the peptidase S8 family.</text>
</comment>
<dbReference type="Proteomes" id="UP000295706">
    <property type="component" value="Unassembled WGS sequence"/>
</dbReference>
<comment type="caution">
    <text evidence="4">The sequence shown here is derived from an EMBL/GenBank/DDBJ whole genome shotgun (WGS) entry which is preliminary data.</text>
</comment>
<evidence type="ECO:0000313" key="4">
    <source>
        <dbReference type="EMBL" id="TDB63354.1"/>
    </source>
</evidence>
<sequence>MKKKITKQKKIHTLWLLNAISLPFLVWGFTSVAHAQSSSPAFPDKYIRQYERQHQRLLQLAKKKDWPLQLRQNTHRIFTLQRLDALGQPVYYGVHTSPLSAGTRTTALYEGGGLGLALSGSSPALRGKLAMWDGGKVRADHRELTGKITQTDIQMTSVTSDHATHMAGTMVGKGIYQQATGMAFGAGLQVWDFGNDLTEIARHAPSLLVSNHAYGPVAGWVLNPSRPGASNDDKWEWWGTPAVDAKTDYRFGFYEETVSETDRITYNFPYLLMVRSADNKRIENGPPAGTSYFLKNSNTKSTLPRDRNDGYDIIPGEANAKNVLTVGSADGGSITYAVAPYSGWGPTDDGRIKPDLLGIGSNVLSSVGTDTDAYGVLTGTSMASANVSGSLFLLQELYHQQKGRFMLASTLKALALHTATKPQNKITPDYTYGWGLLNAEKAAKVILNQEGKAVLSEKVLQQGETLTQRFIASGNEPLVVTICWTDPEATPIPVSSRNVNNRSPRLVNDLDMLMLEGFNSHQPWVLDPENPEKPAQPGNNFRDNIEQIYIPNPVKGRAYTLTITHKNTLKNNRQPFSLVATGTAKPDCELGAALTPGLDTTLCVGKTILLSANAGTDFQYEWFQNGSVIKKGTERFLEITRPGSYAVRVSGQGCTAISKSVTVRSSTLFSAIDKTGPLLVCDSKGVELASNTGNTYRYQWLRNGSPISGATNARFQAAESGTYQVQIRDQQCVATSPGTAVEVTPVEAYLTPSVSAPICNGQPAILKAPQKNGYSYRWYFNNSLLSGATQASYPAPQPGRYAVEVRHGACLVKSTDVVVQRVQVAAAITPPSNTLIPPGGSLALQANYEIGNRYKWYRNDSLILNETAPLLTVREGGTYRVSVENTGCLAESKPITLRGNIGNIPSNSSIPLQPLNLEDTLSILTVFPNPATETVAVALRIQGFIIDPTASILTLQGEVVRQQALRPERDYLKTIFDLRSLPAGMYLLKVRVGTRNYSKLFFKR</sequence>
<dbReference type="SUPFAM" id="SSF52743">
    <property type="entry name" value="Subtilisin-like"/>
    <property type="match status" value="1"/>
</dbReference>
<dbReference type="InterPro" id="IPR000209">
    <property type="entry name" value="Peptidase_S8/S53_dom"/>
</dbReference>